<organism evidence="1 2">
    <name type="scientific">Setaria digitata</name>
    <dbReference type="NCBI Taxonomy" id="48799"/>
    <lineage>
        <taxon>Eukaryota</taxon>
        <taxon>Metazoa</taxon>
        <taxon>Ecdysozoa</taxon>
        <taxon>Nematoda</taxon>
        <taxon>Chromadorea</taxon>
        <taxon>Rhabditida</taxon>
        <taxon>Spirurina</taxon>
        <taxon>Spiruromorpha</taxon>
        <taxon>Filarioidea</taxon>
        <taxon>Setariidae</taxon>
        <taxon>Setaria</taxon>
    </lineage>
</organism>
<keyword evidence="1" id="KW-1185">Reference proteome</keyword>
<dbReference type="AlphaFoldDB" id="A0A915PY89"/>
<proteinExistence type="predicted"/>
<reference evidence="2" key="1">
    <citation type="submission" date="2022-11" db="UniProtKB">
        <authorList>
            <consortium name="WormBaseParasite"/>
        </authorList>
    </citation>
    <scope>IDENTIFICATION</scope>
</reference>
<dbReference type="Proteomes" id="UP000887581">
    <property type="component" value="Unplaced"/>
</dbReference>
<dbReference type="WBParaSite" id="sdigi.contig591.g9133.t1">
    <property type="protein sequence ID" value="sdigi.contig591.g9133.t1"/>
    <property type="gene ID" value="sdigi.contig591.g9133"/>
</dbReference>
<evidence type="ECO:0000313" key="1">
    <source>
        <dbReference type="Proteomes" id="UP000887581"/>
    </source>
</evidence>
<evidence type="ECO:0000313" key="2">
    <source>
        <dbReference type="WBParaSite" id="sdigi.contig591.g9133.t1"/>
    </source>
</evidence>
<accession>A0A915PY89</accession>
<sequence length="83" mass="9420">MGTTCPIGTTIHPVLLVQQKISSEASVHSFNRYYKKKSDDASHRGFRIIPGECFTPFYLSRPLFYYAVAIGIKKHDRLIDTEG</sequence>
<protein>
    <submittedName>
        <fullName evidence="2">Uncharacterized protein</fullName>
    </submittedName>
</protein>
<name>A0A915PY89_9BILA</name>